<dbReference type="RefSeq" id="WP_055397080.1">
    <property type="nucleotide sequence ID" value="NZ_JAMXAX010000003.1"/>
</dbReference>
<dbReference type="InterPro" id="IPR053853">
    <property type="entry name" value="FitA-like_RHH"/>
</dbReference>
<dbReference type="InterPro" id="IPR013321">
    <property type="entry name" value="Arc_rbn_hlx_hlx"/>
</dbReference>
<dbReference type="InterPro" id="IPR010985">
    <property type="entry name" value="Ribbon_hlx_hlx"/>
</dbReference>
<evidence type="ECO:0000313" key="3">
    <source>
        <dbReference type="Proteomes" id="UP001595693"/>
    </source>
</evidence>
<evidence type="ECO:0000313" key="2">
    <source>
        <dbReference type="EMBL" id="MFC3934889.1"/>
    </source>
</evidence>
<feature type="domain" description="Antitoxin FitA-like ribbon-helix-helix" evidence="1">
    <location>
        <begin position="2"/>
        <end position="40"/>
    </location>
</feature>
<sequence length="86" mass="9229">MATMTIRNIDEALKTRLRVQAAMHSRSMEDEARDILRAALSAEPASGATLVQAVRARIEPLGGVELALPAREPMPDPVRAPLDLGA</sequence>
<dbReference type="Pfam" id="PF22513">
    <property type="entry name" value="FitA-like_RHH"/>
    <property type="match status" value="1"/>
</dbReference>
<reference evidence="3" key="1">
    <citation type="journal article" date="2019" name="Int. J. Syst. Evol. Microbiol.">
        <title>The Global Catalogue of Microorganisms (GCM) 10K type strain sequencing project: providing services to taxonomists for standard genome sequencing and annotation.</title>
        <authorList>
            <consortium name="The Broad Institute Genomics Platform"/>
            <consortium name="The Broad Institute Genome Sequencing Center for Infectious Disease"/>
            <person name="Wu L."/>
            <person name="Ma J."/>
        </authorList>
    </citation>
    <scope>NUCLEOTIDE SEQUENCE [LARGE SCALE GENOMIC DNA]</scope>
    <source>
        <strain evidence="3">CCUG 2113</strain>
    </source>
</reference>
<evidence type="ECO:0000259" key="1">
    <source>
        <dbReference type="Pfam" id="PF22513"/>
    </source>
</evidence>
<accession>A0ABV8D8T1</accession>
<protein>
    <submittedName>
        <fullName evidence="2">Plasmid stabilization protein</fullName>
    </submittedName>
</protein>
<dbReference type="EMBL" id="JBHSAJ010000026">
    <property type="protein sequence ID" value="MFC3934889.1"/>
    <property type="molecule type" value="Genomic_DNA"/>
</dbReference>
<dbReference type="Proteomes" id="UP001595693">
    <property type="component" value="Unassembled WGS sequence"/>
</dbReference>
<organism evidence="2 3">
    <name type="scientific">Acidovorax facilis</name>
    <dbReference type="NCBI Taxonomy" id="12917"/>
    <lineage>
        <taxon>Bacteria</taxon>
        <taxon>Pseudomonadati</taxon>
        <taxon>Pseudomonadota</taxon>
        <taxon>Betaproteobacteria</taxon>
        <taxon>Burkholderiales</taxon>
        <taxon>Comamonadaceae</taxon>
        <taxon>Acidovorax</taxon>
    </lineage>
</organism>
<name>A0ABV8D8T1_9BURK</name>
<gene>
    <name evidence="2" type="ORF">ACFOW3_09645</name>
</gene>
<keyword evidence="3" id="KW-1185">Reference proteome</keyword>
<comment type="caution">
    <text evidence="2">The sequence shown here is derived from an EMBL/GenBank/DDBJ whole genome shotgun (WGS) entry which is preliminary data.</text>
</comment>
<dbReference type="Gene3D" id="1.10.1220.10">
    <property type="entry name" value="Met repressor-like"/>
    <property type="match status" value="1"/>
</dbReference>
<dbReference type="SUPFAM" id="SSF47598">
    <property type="entry name" value="Ribbon-helix-helix"/>
    <property type="match status" value="1"/>
</dbReference>
<proteinExistence type="predicted"/>